<dbReference type="Pfam" id="PF04403">
    <property type="entry name" value="PqiA"/>
    <property type="match status" value="1"/>
</dbReference>
<evidence type="ECO:0000256" key="4">
    <source>
        <dbReference type="ARBA" id="ARBA00022692"/>
    </source>
</evidence>
<dbReference type="EMBL" id="LFZS01000007">
    <property type="protein sequence ID" value="ONN54305.1"/>
    <property type="molecule type" value="Genomic_DNA"/>
</dbReference>
<organism evidence="8 9">
    <name type="scientific">Acinetobacter genomosp. 33YU</name>
    <dbReference type="NCBI Taxonomy" id="1675530"/>
    <lineage>
        <taxon>Bacteria</taxon>
        <taxon>Pseudomonadati</taxon>
        <taxon>Pseudomonadota</taxon>
        <taxon>Gammaproteobacteria</taxon>
        <taxon>Moraxellales</taxon>
        <taxon>Moraxellaceae</taxon>
        <taxon>Acinetobacter</taxon>
    </lineage>
</organism>
<dbReference type="Proteomes" id="UP000189376">
    <property type="component" value="Unassembled WGS sequence"/>
</dbReference>
<feature type="transmembrane region" description="Helical" evidence="7">
    <location>
        <begin position="174"/>
        <end position="195"/>
    </location>
</feature>
<name>A0A1V2UWG9_9GAMM</name>
<feature type="transmembrane region" description="Helical" evidence="7">
    <location>
        <begin position="77"/>
        <end position="102"/>
    </location>
</feature>
<feature type="transmembrane region" description="Helical" evidence="7">
    <location>
        <begin position="201"/>
        <end position="224"/>
    </location>
</feature>
<evidence type="ECO:0000256" key="3">
    <source>
        <dbReference type="ARBA" id="ARBA00022519"/>
    </source>
</evidence>
<dbReference type="RefSeq" id="WP_049063254.1">
    <property type="nucleotide sequence ID" value="NZ_LFZS01000007.1"/>
</dbReference>
<keyword evidence="3" id="KW-0997">Cell inner membrane</keyword>
<keyword evidence="9" id="KW-1185">Reference proteome</keyword>
<reference evidence="8 9" key="1">
    <citation type="submission" date="2015-07" db="EMBL/GenBank/DDBJ databases">
        <title>Acinetobacter yuneri, a novel member of Acinetobacter calcoaceticus-Acinetobacter baumannii complex isolated from clinical specimen.</title>
        <authorList>
            <person name="Yu Y."/>
        </authorList>
    </citation>
    <scope>NUCLEOTIDE SEQUENCE [LARGE SCALE GENOMIC DNA]</scope>
    <source>
        <strain evidence="8 9">A362</strain>
    </source>
</reference>
<protein>
    <submittedName>
        <fullName evidence="8">Paraquat-inducible protein A</fullName>
    </submittedName>
</protein>
<accession>A0A1V2UWG9</accession>
<sequence length="269" mass="30030">MKTIKKVTALKAENTDMVLKQYPRAKDLSLILCHCCGLLNSSKIDKVVAAKKNKVLRCVRCRSVLHERKQGSLNRTFALVVAATILYIPANVLPMTITDSLLGSQKDTIMSGVIYFWQNGDYLVSVVIFMASIFIPMLKLFILYFLLLVVYIQSSAAWKFSPEQCIKLYRIVEFVGRWSMIDVFVVALLTALIQIQSLATILAGPGSIAFGAVVVLTMFASLSFDPRIIWDNFYASQNTNKPNDFSSEKTTVIQAEHSSLNNDSINPSQ</sequence>
<evidence type="ECO:0000256" key="6">
    <source>
        <dbReference type="ARBA" id="ARBA00023136"/>
    </source>
</evidence>
<dbReference type="GO" id="GO:0005886">
    <property type="term" value="C:plasma membrane"/>
    <property type="evidence" value="ECO:0007669"/>
    <property type="project" value="UniProtKB-SubCell"/>
</dbReference>
<evidence type="ECO:0000256" key="1">
    <source>
        <dbReference type="ARBA" id="ARBA00004533"/>
    </source>
</evidence>
<evidence type="ECO:0000256" key="7">
    <source>
        <dbReference type="SAM" id="Phobius"/>
    </source>
</evidence>
<keyword evidence="4 7" id="KW-0812">Transmembrane</keyword>
<keyword evidence="6 7" id="KW-0472">Membrane</keyword>
<dbReference type="InterPro" id="IPR007498">
    <property type="entry name" value="PqiA-like"/>
</dbReference>
<dbReference type="PANTHER" id="PTHR30462:SF3">
    <property type="entry name" value="INTERMEMBRANE TRANSPORT PROTEIN PQIA"/>
    <property type="match status" value="1"/>
</dbReference>
<evidence type="ECO:0000256" key="5">
    <source>
        <dbReference type="ARBA" id="ARBA00022989"/>
    </source>
</evidence>
<evidence type="ECO:0000313" key="8">
    <source>
        <dbReference type="EMBL" id="ONN54305.1"/>
    </source>
</evidence>
<proteinExistence type="predicted"/>
<gene>
    <name evidence="8" type="ORF">AC058_11085</name>
</gene>
<feature type="transmembrane region" description="Helical" evidence="7">
    <location>
        <begin position="122"/>
        <end position="153"/>
    </location>
</feature>
<dbReference type="InterPro" id="IPR051800">
    <property type="entry name" value="PqiA-PqiB_transport"/>
</dbReference>
<comment type="caution">
    <text evidence="8">The sequence shown here is derived from an EMBL/GenBank/DDBJ whole genome shotgun (WGS) entry which is preliminary data.</text>
</comment>
<keyword evidence="2" id="KW-1003">Cell membrane</keyword>
<keyword evidence="5 7" id="KW-1133">Transmembrane helix</keyword>
<dbReference type="AlphaFoldDB" id="A0A1V2UWG9"/>
<comment type="subcellular location">
    <subcellularLocation>
        <location evidence="1">Cell inner membrane</location>
    </subcellularLocation>
</comment>
<dbReference type="PANTHER" id="PTHR30462">
    <property type="entry name" value="INTERMEMBRANE TRANSPORT PROTEIN PQIB-RELATED"/>
    <property type="match status" value="1"/>
</dbReference>
<evidence type="ECO:0000313" key="9">
    <source>
        <dbReference type="Proteomes" id="UP000189376"/>
    </source>
</evidence>
<evidence type="ECO:0000256" key="2">
    <source>
        <dbReference type="ARBA" id="ARBA00022475"/>
    </source>
</evidence>